<feature type="transmembrane region" description="Helical" evidence="10">
    <location>
        <begin position="329"/>
        <end position="347"/>
    </location>
</feature>
<evidence type="ECO:0000256" key="4">
    <source>
        <dbReference type="ARBA" id="ARBA00022538"/>
    </source>
</evidence>
<keyword evidence="3" id="KW-0050">Antiport</keyword>
<evidence type="ECO:0000256" key="3">
    <source>
        <dbReference type="ARBA" id="ARBA00022449"/>
    </source>
</evidence>
<keyword evidence="6" id="KW-0630">Potassium</keyword>
<feature type="domain" description="RCK N-terminal" evidence="11">
    <location>
        <begin position="407"/>
        <end position="531"/>
    </location>
</feature>
<reference evidence="12 13" key="1">
    <citation type="submission" date="2018-03" db="EMBL/GenBank/DDBJ databases">
        <title>Draft genome of Nitrosomonas supralitoralis APG5.</title>
        <authorList>
            <person name="Urakawa H."/>
            <person name="Lopez J.V."/>
        </authorList>
    </citation>
    <scope>NUCLEOTIDE SEQUENCE [LARGE SCALE GENOMIC DNA]</scope>
    <source>
        <strain evidence="12 13">APG5</strain>
    </source>
</reference>
<evidence type="ECO:0000256" key="1">
    <source>
        <dbReference type="ARBA" id="ARBA00004127"/>
    </source>
</evidence>
<comment type="caution">
    <text evidence="12">The sequence shown here is derived from an EMBL/GenBank/DDBJ whole genome shotgun (WGS) entry which is preliminary data.</text>
</comment>
<dbReference type="InterPro" id="IPR038770">
    <property type="entry name" value="Na+/solute_symporter_sf"/>
</dbReference>
<dbReference type="Pfam" id="PF00999">
    <property type="entry name" value="Na_H_Exchanger"/>
    <property type="match status" value="1"/>
</dbReference>
<dbReference type="Gene3D" id="1.20.1530.20">
    <property type="match status" value="1"/>
</dbReference>
<feature type="transmembrane region" description="Helical" evidence="10">
    <location>
        <begin position="295"/>
        <end position="317"/>
    </location>
</feature>
<dbReference type="OrthoDB" id="9781411at2"/>
<evidence type="ECO:0000256" key="6">
    <source>
        <dbReference type="ARBA" id="ARBA00022958"/>
    </source>
</evidence>
<evidence type="ECO:0000256" key="5">
    <source>
        <dbReference type="ARBA" id="ARBA00022692"/>
    </source>
</evidence>
<feature type="transmembrane region" description="Helical" evidence="10">
    <location>
        <begin position="180"/>
        <end position="203"/>
    </location>
</feature>
<feature type="transmembrane region" description="Helical" evidence="10">
    <location>
        <begin position="56"/>
        <end position="73"/>
    </location>
</feature>
<dbReference type="AlphaFoldDB" id="A0A2P7NR67"/>
<dbReference type="GO" id="GO:0012505">
    <property type="term" value="C:endomembrane system"/>
    <property type="evidence" value="ECO:0007669"/>
    <property type="project" value="UniProtKB-SubCell"/>
</dbReference>
<dbReference type="PANTHER" id="PTHR46157">
    <property type="entry name" value="K(+) EFFLUX ANTIPORTER 3, CHLOROPLASTIC"/>
    <property type="match status" value="1"/>
</dbReference>
<name>A0A2P7NR67_9PROT</name>
<feature type="transmembrane region" description="Helical" evidence="10">
    <location>
        <begin position="271"/>
        <end position="289"/>
    </location>
</feature>
<keyword evidence="8" id="KW-0406">Ion transport</keyword>
<comment type="subcellular location">
    <subcellularLocation>
        <location evidence="1">Endomembrane system</location>
        <topology evidence="1">Multi-pass membrane protein</topology>
    </subcellularLocation>
</comment>
<protein>
    <submittedName>
        <fullName evidence="12">Sodium:proton exchanger</fullName>
    </submittedName>
</protein>
<evidence type="ECO:0000313" key="12">
    <source>
        <dbReference type="EMBL" id="PSJ15963.1"/>
    </source>
</evidence>
<evidence type="ECO:0000259" key="11">
    <source>
        <dbReference type="PROSITE" id="PS51201"/>
    </source>
</evidence>
<organism evidence="12 13">
    <name type="scientific">Nitrosomonas supralitoralis</name>
    <dbReference type="NCBI Taxonomy" id="2116706"/>
    <lineage>
        <taxon>Bacteria</taxon>
        <taxon>Pseudomonadati</taxon>
        <taxon>Pseudomonadota</taxon>
        <taxon>Betaproteobacteria</taxon>
        <taxon>Nitrosomonadales</taxon>
        <taxon>Nitrosomonadaceae</taxon>
        <taxon>Nitrosomonas</taxon>
    </lineage>
</organism>
<dbReference type="InterPro" id="IPR006153">
    <property type="entry name" value="Cation/H_exchanger_TM"/>
</dbReference>
<accession>A0A2P7NR67</accession>
<dbReference type="PANTHER" id="PTHR46157:SF4">
    <property type="entry name" value="K(+) EFFLUX ANTIPORTER 3, CHLOROPLASTIC"/>
    <property type="match status" value="1"/>
</dbReference>
<gene>
    <name evidence="12" type="ORF">C7H79_16145</name>
</gene>
<dbReference type="EMBL" id="PXXU01000095">
    <property type="protein sequence ID" value="PSJ15963.1"/>
    <property type="molecule type" value="Genomic_DNA"/>
</dbReference>
<sequence>MMEHLTQIIMLLGVAVAVVVTFQQLHIPTSIGYLLVGVILGPHTVGPTFNVPEFKALAEFGVVFLLFTIGLSYSLPQLHALRHQVLGLGTAQVMFTTAVVAVVLWLIGVPAAGAFVIGAVFAQSSSTIIGSQLTEQGEESSPHGRLGLAMSVFQDVTAVPFLVVIPVLGMAAGSEVLTVALGWAIGKAVLAFALVFFAGRWLLRPLFQLVTRRRSAEVFTLAVLLVALLAAWTTNSLGLSLAFGAFLVGMMLGETEFRHQVESTIRPFRDVLLGLFFVGIGMLIDPASIPDIWHWALLGAVLILTSKLLLVTAMVRLSGIDTFTAWRTGLLLAVGGEFGFALLAIALEFSVIDVQLGQIALASVFFSMVAGSILIRFNHMIASRLTATRHSESQDQPGTTLNLNTSEPYVLIGGYGRVGHTIAVLLQTKGIAYMAFDINAQRVAQGKADGNQVSYGDISDPELLTTIKVESAALVVLCVDDSAIALRAVSFIRNRAPHVPVIARAQDLESSARLLAAGATHAYPEAIEASLQLGAIALKLLRVPANDIDLMVQEVRDWNYRPVLEEEEQVK</sequence>
<dbReference type="Pfam" id="PF02254">
    <property type="entry name" value="TrkA_N"/>
    <property type="match status" value="1"/>
</dbReference>
<proteinExistence type="predicted"/>
<dbReference type="InterPro" id="IPR003148">
    <property type="entry name" value="RCK_N"/>
</dbReference>
<dbReference type="FunFam" id="3.40.50.720:FF:000036">
    <property type="entry name" value="Glutathione-regulated potassium-efflux system protein KefB"/>
    <property type="match status" value="1"/>
</dbReference>
<feature type="transmembrane region" description="Helical" evidence="10">
    <location>
        <begin position="359"/>
        <end position="377"/>
    </location>
</feature>
<dbReference type="RefSeq" id="WP_106708284.1">
    <property type="nucleotide sequence ID" value="NZ_PXXU01000095.1"/>
</dbReference>
<dbReference type="GO" id="GO:0006813">
    <property type="term" value="P:potassium ion transport"/>
    <property type="evidence" value="ECO:0007669"/>
    <property type="project" value="UniProtKB-KW"/>
</dbReference>
<dbReference type="InterPro" id="IPR036291">
    <property type="entry name" value="NAD(P)-bd_dom_sf"/>
</dbReference>
<evidence type="ECO:0000256" key="10">
    <source>
        <dbReference type="SAM" id="Phobius"/>
    </source>
</evidence>
<dbReference type="PROSITE" id="PS51201">
    <property type="entry name" value="RCK_N"/>
    <property type="match status" value="1"/>
</dbReference>
<evidence type="ECO:0000256" key="2">
    <source>
        <dbReference type="ARBA" id="ARBA00022448"/>
    </source>
</evidence>
<keyword evidence="5 10" id="KW-0812">Transmembrane</keyword>
<keyword evidence="7 10" id="KW-1133">Transmembrane helix</keyword>
<keyword evidence="9 10" id="KW-0472">Membrane</keyword>
<evidence type="ECO:0000256" key="9">
    <source>
        <dbReference type="ARBA" id="ARBA00023136"/>
    </source>
</evidence>
<dbReference type="Proteomes" id="UP000241912">
    <property type="component" value="Unassembled WGS sequence"/>
</dbReference>
<dbReference type="GO" id="GO:0015297">
    <property type="term" value="F:antiporter activity"/>
    <property type="evidence" value="ECO:0007669"/>
    <property type="project" value="UniProtKB-KW"/>
</dbReference>
<dbReference type="SUPFAM" id="SSF51735">
    <property type="entry name" value="NAD(P)-binding Rossmann-fold domains"/>
    <property type="match status" value="1"/>
</dbReference>
<feature type="transmembrane region" description="Helical" evidence="10">
    <location>
        <begin position="239"/>
        <end position="259"/>
    </location>
</feature>
<keyword evidence="4" id="KW-0633">Potassium transport</keyword>
<evidence type="ECO:0000256" key="8">
    <source>
        <dbReference type="ARBA" id="ARBA00023065"/>
    </source>
</evidence>
<dbReference type="GO" id="GO:1902600">
    <property type="term" value="P:proton transmembrane transport"/>
    <property type="evidence" value="ECO:0007669"/>
    <property type="project" value="InterPro"/>
</dbReference>
<evidence type="ECO:0000313" key="13">
    <source>
        <dbReference type="Proteomes" id="UP000241912"/>
    </source>
</evidence>
<keyword evidence="2" id="KW-0813">Transport</keyword>
<feature type="transmembrane region" description="Helical" evidence="10">
    <location>
        <begin position="146"/>
        <end position="168"/>
    </location>
</feature>
<keyword evidence="13" id="KW-1185">Reference proteome</keyword>
<dbReference type="GO" id="GO:0005886">
    <property type="term" value="C:plasma membrane"/>
    <property type="evidence" value="ECO:0007669"/>
    <property type="project" value="TreeGrafter"/>
</dbReference>
<evidence type="ECO:0000256" key="7">
    <source>
        <dbReference type="ARBA" id="ARBA00022989"/>
    </source>
</evidence>
<dbReference type="Gene3D" id="3.40.50.720">
    <property type="entry name" value="NAD(P)-binding Rossmann-like Domain"/>
    <property type="match status" value="1"/>
</dbReference>